<dbReference type="PANTHER" id="PTHR32522:SF3">
    <property type="entry name" value="ABC3 TRANSPORTER PERMEASE PROTEIN DOMAIN-CONTAINING PROTEIN"/>
    <property type="match status" value="1"/>
</dbReference>
<feature type="transmembrane region" description="Helical" evidence="7">
    <location>
        <begin position="648"/>
        <end position="669"/>
    </location>
</feature>
<feature type="transmembrane region" description="Helical" evidence="7">
    <location>
        <begin position="562"/>
        <end position="581"/>
    </location>
</feature>
<organism evidence="9 10">
    <name type="scientific">Anaeramoeba flamelloides</name>
    <dbReference type="NCBI Taxonomy" id="1746091"/>
    <lineage>
        <taxon>Eukaryota</taxon>
        <taxon>Metamonada</taxon>
        <taxon>Anaeramoebidae</taxon>
        <taxon>Anaeramoeba</taxon>
    </lineage>
</organism>
<sequence>MEEKKTKTNFPLYFTFTRKMITQQKLNFCLGFFSIFLVVVICSISMTLLYHSSTIFLRIAERQVGEIDSKISSNNYSPKTQINMTAISDLVPLDKLITKTENKINKNKGKEKDKFSFHKLRNSIVKDYIKEKTKAYLKKSPQQRRGIHLNPKTKQNKDQKPNTDQKLKTDQQKKATNDEETNFDNLQYGSPRVMSWDSKLYPKKYCSGDLTNNNWTYVGQEEGDSCKNHTTTDTKNCLDKYCTRSKKIVVHMIESEREEEMGLGRLYKEDAMAAGEINCQEQVFNELMVGEGSEVILRIPLSNAIPSILQEAYLQWKKITYEEAQDLDRIEIPLEWSILNLPFKLTKKLEGTMGKFAQRDENNQCLLEFSTFLPYLLNYGNPESDPEFMSALSGIDLKEFTDIILWNLEPPRNDYYRKNDYDHVQKLIIEFISKLLYRIGFDQISVNLPILRNMRFYSNFSMFLGIILNVILAILVILAIVLIYSLLLVSIETRTFQMAVFRTIGMSKAGLIKLILSQALAFSLPSWALGLLFGQILYLQISSYFGNILGTEIPKMLSGSSIGVATLIGFAIPIFASIYPIKLALEKSLYSSLDMKRSRIKAVKYKLNRNSQNRFSGWMIVIGLSFAIFGFLIYYLFPLALLSFNLSLLLYIFFSLLLCMLFGLVLLALNIEYPLEKLLSYVFLFASSVSTRFLILKNLMAHRTRNRKTSAMYSLSLAFIIFASVQFDLQIVQITYSIRQENGVLMHIGFSYDDDYNFEKYKFPDLSNIFDYLENEKNIEDYSWVSVALSDVMSPDYEYRLSNTGNTFSYKTDITTVSPNFLNVTLKDEFWKTKTDIPEFSKLWDPVEQLYTVRGSSSALIGSLYEKSLNLDTDGLFTLNAESKNELIRYIFQPLAFVDSSPIFAFSNLPSTTYQDTIVSSATFLDLSQNRIKSINQIPLSNILLKFTDNIASGEKDQIKDDLDSLIKQFENNIEETEIDGLIGLSVWDYDEEIEPFDTARVIMTAFSSFAIIVSNIICFFALISSTYVNIYESTKEIGILRAIGLNRKHLANVFIGEALLLVLAASIMGFFIGSIVSYSMFKENQLFLGFEVPFPFPYVIFIVVILSSFVSALLASIFPSKRMLSKTIVKLFRSDD</sequence>
<dbReference type="Pfam" id="PF02687">
    <property type="entry name" value="FtsX"/>
    <property type="match status" value="2"/>
</dbReference>
<feature type="compositionally biased region" description="Basic residues" evidence="6">
    <location>
        <begin position="135"/>
        <end position="147"/>
    </location>
</feature>
<name>A0AAV8A5A4_9EUKA</name>
<dbReference type="AlphaFoldDB" id="A0AAV8A5A4"/>
<evidence type="ECO:0000256" key="7">
    <source>
        <dbReference type="SAM" id="Phobius"/>
    </source>
</evidence>
<feature type="transmembrane region" description="Helical" evidence="7">
    <location>
        <begin position="28"/>
        <end position="50"/>
    </location>
</feature>
<evidence type="ECO:0000256" key="5">
    <source>
        <dbReference type="ARBA" id="ARBA00023136"/>
    </source>
</evidence>
<feature type="transmembrane region" description="Helical" evidence="7">
    <location>
        <begin position="1010"/>
        <end position="1031"/>
    </location>
</feature>
<feature type="transmembrane region" description="Helical" evidence="7">
    <location>
        <begin position="527"/>
        <end position="550"/>
    </location>
</feature>
<dbReference type="GO" id="GO:0005886">
    <property type="term" value="C:plasma membrane"/>
    <property type="evidence" value="ECO:0007669"/>
    <property type="project" value="UniProtKB-SubCell"/>
</dbReference>
<keyword evidence="5 7" id="KW-0472">Membrane</keyword>
<keyword evidence="4 7" id="KW-1133">Transmembrane helix</keyword>
<feature type="domain" description="ABC3 transporter permease C-terminal" evidence="8">
    <location>
        <begin position="1010"/>
        <end position="1128"/>
    </location>
</feature>
<feature type="domain" description="ABC3 transporter permease C-terminal" evidence="8">
    <location>
        <begin position="469"/>
        <end position="588"/>
    </location>
</feature>
<feature type="region of interest" description="Disordered" evidence="6">
    <location>
        <begin position="135"/>
        <end position="186"/>
    </location>
</feature>
<keyword evidence="2" id="KW-1003">Cell membrane</keyword>
<feature type="transmembrane region" description="Helical" evidence="7">
    <location>
        <begin position="681"/>
        <end position="699"/>
    </location>
</feature>
<comment type="subcellular location">
    <subcellularLocation>
        <location evidence="1">Cell membrane</location>
        <topology evidence="1">Multi-pass membrane protein</topology>
    </subcellularLocation>
</comment>
<evidence type="ECO:0000313" key="10">
    <source>
        <dbReference type="Proteomes" id="UP001146793"/>
    </source>
</evidence>
<dbReference type="InterPro" id="IPR003838">
    <property type="entry name" value="ABC3_permease_C"/>
</dbReference>
<feature type="transmembrane region" description="Helical" evidence="7">
    <location>
        <begin position="499"/>
        <end position="521"/>
    </location>
</feature>
<evidence type="ECO:0000256" key="3">
    <source>
        <dbReference type="ARBA" id="ARBA00022692"/>
    </source>
</evidence>
<dbReference type="Proteomes" id="UP001146793">
    <property type="component" value="Unassembled WGS sequence"/>
</dbReference>
<accession>A0AAV8A5A4</accession>
<protein>
    <recommendedName>
        <fullName evidence="8">ABC3 transporter permease C-terminal domain-containing protein</fullName>
    </recommendedName>
</protein>
<reference evidence="9" key="1">
    <citation type="submission" date="2022-08" db="EMBL/GenBank/DDBJ databases">
        <title>Novel sulphate-reducing endosymbionts in the free-living metamonad Anaeramoeba.</title>
        <authorList>
            <person name="Jerlstrom-Hultqvist J."/>
            <person name="Cepicka I."/>
            <person name="Gallot-Lavallee L."/>
            <person name="Salas-Leiva D."/>
            <person name="Curtis B.A."/>
            <person name="Zahonova K."/>
            <person name="Pipaliya S."/>
            <person name="Dacks J."/>
            <person name="Roger A.J."/>
        </authorList>
    </citation>
    <scope>NUCLEOTIDE SEQUENCE</scope>
    <source>
        <strain evidence="9">Busselton2</strain>
    </source>
</reference>
<dbReference type="PANTHER" id="PTHR32522">
    <property type="match status" value="1"/>
</dbReference>
<feature type="compositionally biased region" description="Basic and acidic residues" evidence="6">
    <location>
        <begin position="155"/>
        <end position="177"/>
    </location>
</feature>
<feature type="transmembrane region" description="Helical" evidence="7">
    <location>
        <begin position="1051"/>
        <end position="1077"/>
    </location>
</feature>
<evidence type="ECO:0000259" key="8">
    <source>
        <dbReference type="Pfam" id="PF02687"/>
    </source>
</evidence>
<evidence type="ECO:0000256" key="2">
    <source>
        <dbReference type="ARBA" id="ARBA00022475"/>
    </source>
</evidence>
<comment type="caution">
    <text evidence="9">The sequence shown here is derived from an EMBL/GenBank/DDBJ whole genome shotgun (WGS) entry which is preliminary data.</text>
</comment>
<keyword evidence="3 7" id="KW-0812">Transmembrane</keyword>
<gene>
    <name evidence="9" type="ORF">M0812_05650</name>
</gene>
<evidence type="ECO:0000256" key="1">
    <source>
        <dbReference type="ARBA" id="ARBA00004651"/>
    </source>
</evidence>
<evidence type="ECO:0000256" key="4">
    <source>
        <dbReference type="ARBA" id="ARBA00022989"/>
    </source>
</evidence>
<feature type="transmembrane region" description="Helical" evidence="7">
    <location>
        <begin position="1097"/>
        <end position="1119"/>
    </location>
</feature>
<feature type="transmembrane region" description="Helical" evidence="7">
    <location>
        <begin position="462"/>
        <end position="487"/>
    </location>
</feature>
<proteinExistence type="predicted"/>
<feature type="transmembrane region" description="Helical" evidence="7">
    <location>
        <begin position="615"/>
        <end position="636"/>
    </location>
</feature>
<evidence type="ECO:0000313" key="9">
    <source>
        <dbReference type="EMBL" id="KAJ3449498.1"/>
    </source>
</evidence>
<feature type="transmembrane region" description="Helical" evidence="7">
    <location>
        <begin position="711"/>
        <end position="729"/>
    </location>
</feature>
<evidence type="ECO:0000256" key="6">
    <source>
        <dbReference type="SAM" id="MobiDB-lite"/>
    </source>
</evidence>
<dbReference type="EMBL" id="JANTQA010000012">
    <property type="protein sequence ID" value="KAJ3449498.1"/>
    <property type="molecule type" value="Genomic_DNA"/>
</dbReference>